<sequence length="204" mass="24318">MGIVERKEREKLEMRERILETATHIFIEEGYEKASIRKIADRIEYSPATIYLYFKDKNELFYAIQEQAFTFFLEHLNQSDSIENPFDRLFRMGELYVEFARKHPEYYDLMFIMRAPMKHLKEDNQDEWDQGFACLDCLRHVVNACMAQGLLKPMPTEVATLSIWSFMHGLVSLAIRERCSMYPEEVFPTLMQESIKQFLNNMRA</sequence>
<dbReference type="PRINTS" id="PR00455">
    <property type="entry name" value="HTHTETR"/>
</dbReference>
<evidence type="ECO:0000256" key="3">
    <source>
        <dbReference type="ARBA" id="ARBA00023163"/>
    </source>
</evidence>
<dbReference type="InterPro" id="IPR036271">
    <property type="entry name" value="Tet_transcr_reg_TetR-rel_C_sf"/>
</dbReference>
<keyword evidence="1" id="KW-0805">Transcription regulation</keyword>
<name>A0A1G9MQD2_9BACT</name>
<evidence type="ECO:0000256" key="1">
    <source>
        <dbReference type="ARBA" id="ARBA00023015"/>
    </source>
</evidence>
<dbReference type="SUPFAM" id="SSF46689">
    <property type="entry name" value="Homeodomain-like"/>
    <property type="match status" value="1"/>
</dbReference>
<keyword evidence="2 4" id="KW-0238">DNA-binding</keyword>
<evidence type="ECO:0000256" key="4">
    <source>
        <dbReference type="PROSITE-ProRule" id="PRU00335"/>
    </source>
</evidence>
<dbReference type="InterPro" id="IPR001647">
    <property type="entry name" value="HTH_TetR"/>
</dbReference>
<dbReference type="OrthoDB" id="594604at2"/>
<keyword evidence="3" id="KW-0804">Transcription</keyword>
<dbReference type="Pfam" id="PF00440">
    <property type="entry name" value="TetR_N"/>
    <property type="match status" value="1"/>
</dbReference>
<feature type="domain" description="HTH tetR-type" evidence="5">
    <location>
        <begin position="12"/>
        <end position="72"/>
    </location>
</feature>
<dbReference type="PROSITE" id="PS50977">
    <property type="entry name" value="HTH_TETR_2"/>
    <property type="match status" value="1"/>
</dbReference>
<organism evidence="6 7">
    <name type="scientific">Catalinimonas alkaloidigena</name>
    <dbReference type="NCBI Taxonomy" id="1075417"/>
    <lineage>
        <taxon>Bacteria</taxon>
        <taxon>Pseudomonadati</taxon>
        <taxon>Bacteroidota</taxon>
        <taxon>Cytophagia</taxon>
        <taxon>Cytophagales</taxon>
        <taxon>Catalimonadaceae</taxon>
        <taxon>Catalinimonas</taxon>
    </lineage>
</organism>
<dbReference type="Proteomes" id="UP000198510">
    <property type="component" value="Unassembled WGS sequence"/>
</dbReference>
<evidence type="ECO:0000313" key="6">
    <source>
        <dbReference type="EMBL" id="SDL76324.1"/>
    </source>
</evidence>
<protein>
    <submittedName>
        <fullName evidence="6">DNA-binding transcriptional regulator, AcrR family</fullName>
    </submittedName>
</protein>
<evidence type="ECO:0000259" key="5">
    <source>
        <dbReference type="PROSITE" id="PS50977"/>
    </source>
</evidence>
<accession>A0A1G9MQD2</accession>
<dbReference type="InterPro" id="IPR009057">
    <property type="entry name" value="Homeodomain-like_sf"/>
</dbReference>
<dbReference type="SUPFAM" id="SSF48498">
    <property type="entry name" value="Tetracyclin repressor-like, C-terminal domain"/>
    <property type="match status" value="1"/>
</dbReference>
<dbReference type="Gene3D" id="1.10.357.10">
    <property type="entry name" value="Tetracycline Repressor, domain 2"/>
    <property type="match status" value="1"/>
</dbReference>
<proteinExistence type="predicted"/>
<dbReference type="InterPro" id="IPR025996">
    <property type="entry name" value="MT1864/Rv1816-like_C"/>
</dbReference>
<dbReference type="AlphaFoldDB" id="A0A1G9MQD2"/>
<dbReference type="EMBL" id="FNFO01000008">
    <property type="protein sequence ID" value="SDL76324.1"/>
    <property type="molecule type" value="Genomic_DNA"/>
</dbReference>
<dbReference type="PANTHER" id="PTHR30055">
    <property type="entry name" value="HTH-TYPE TRANSCRIPTIONAL REGULATOR RUTR"/>
    <property type="match status" value="1"/>
</dbReference>
<evidence type="ECO:0000313" key="7">
    <source>
        <dbReference type="Proteomes" id="UP000198510"/>
    </source>
</evidence>
<dbReference type="InterPro" id="IPR050109">
    <property type="entry name" value="HTH-type_TetR-like_transc_reg"/>
</dbReference>
<keyword evidence="7" id="KW-1185">Reference proteome</keyword>
<dbReference type="Pfam" id="PF13305">
    <property type="entry name" value="TetR_C_33"/>
    <property type="match status" value="1"/>
</dbReference>
<gene>
    <name evidence="6" type="ORF">SAMN05421823_10853</name>
</gene>
<dbReference type="GO" id="GO:0003700">
    <property type="term" value="F:DNA-binding transcription factor activity"/>
    <property type="evidence" value="ECO:0007669"/>
    <property type="project" value="TreeGrafter"/>
</dbReference>
<dbReference type="PANTHER" id="PTHR30055:SF212">
    <property type="entry name" value="TETR-FAMILY FAMILY TRANSCRIPTIONAL REGULATOR"/>
    <property type="match status" value="1"/>
</dbReference>
<dbReference type="RefSeq" id="WP_089684859.1">
    <property type="nucleotide sequence ID" value="NZ_FNFO01000008.1"/>
</dbReference>
<reference evidence="6 7" key="1">
    <citation type="submission" date="2016-10" db="EMBL/GenBank/DDBJ databases">
        <authorList>
            <person name="de Groot N.N."/>
        </authorList>
    </citation>
    <scope>NUCLEOTIDE SEQUENCE [LARGE SCALE GENOMIC DNA]</scope>
    <source>
        <strain evidence="6 7">DSM 25186</strain>
    </source>
</reference>
<dbReference type="GO" id="GO:0000976">
    <property type="term" value="F:transcription cis-regulatory region binding"/>
    <property type="evidence" value="ECO:0007669"/>
    <property type="project" value="TreeGrafter"/>
</dbReference>
<feature type="DNA-binding region" description="H-T-H motif" evidence="4">
    <location>
        <begin position="35"/>
        <end position="54"/>
    </location>
</feature>
<evidence type="ECO:0000256" key="2">
    <source>
        <dbReference type="ARBA" id="ARBA00023125"/>
    </source>
</evidence>
<dbReference type="STRING" id="1075417.SAMN05421823_10853"/>